<gene>
    <name evidence="1" type="ORF">MSIBF_A2480001</name>
</gene>
<protein>
    <recommendedName>
        <fullName evidence="2">Transposase</fullName>
    </recommendedName>
</protein>
<dbReference type="AlphaFoldDB" id="A0A098EC13"/>
<accession>A0A098EC13</accession>
<reference evidence="1" key="1">
    <citation type="submission" date="2014-09" db="EMBL/GenBank/DDBJ databases">
        <authorList>
            <person name="Probst J Alexander"/>
        </authorList>
    </citation>
    <scope>NUCLEOTIDE SEQUENCE</scope>
</reference>
<evidence type="ECO:0008006" key="2">
    <source>
        <dbReference type="Google" id="ProtNLM"/>
    </source>
</evidence>
<dbReference type="EMBL" id="CCXY01000166">
    <property type="protein sequence ID" value="CEG12565.1"/>
    <property type="molecule type" value="Genomic_DNA"/>
</dbReference>
<evidence type="ECO:0000313" key="1">
    <source>
        <dbReference type="EMBL" id="CEG12565.1"/>
    </source>
</evidence>
<proteinExistence type="predicted"/>
<name>A0A098EC13_9ZZZZ</name>
<sequence>MKIQHNRVLEYLKRLQKEFGGYYGTDIANFADELGVSWYGVQKRISFWKKNDSAFKSFVYLGRNRPSITLNEFMNIESHVSSNPLEIKQHILSDLQIEREANGKELIAKTTFYRVAEQVTLSKYSSSPYDWFTCNKISMPEDYSVEEARESLSTIFTFSDMKTPFGPDIRAVYDKLSKAKEWFSRYKVEAINYYPKVLTQGKHIRSLLTSIPSDQQKEVQARLIFECQVVFIVECTDLLIDLLIHEKGRVQQATNKSRAKVENNILKHVISSMRNDLKDMHLKSSPDMKKIHALANPSVMEKTKARMELLRKQYGRYCLILQVLDDLTKGLTEGVIFHDVDVNKLFLLAKDKNSWQFWSEKEKQSFVRNSDLVQEIDNKNEDVASLIAIDRLVDYIKQGKISFNSSYSYQDASSKIKNVEINDGDGFLTSGILEELVSGRFVTDIQNRIAELDKPDKIDGIEQDEEDMPPEWINFLDVLKEVSKYVRAMNSGWFEEHVSLFRKQTEGLFSMEYAEKEFADRLYAAIGFLGRNFRYRDSQEFWNLKYFVQRYLTEEQLILELKFIHRCMTSLKWKNTSMAVIDSIGVNSRKKSILSTYHGRYSTIGFLDMRSVTPNMIPINSFRCHSTDSEAMNMVSVIDKIQTVCDSKIEIYTGDAHTVSRISAGMVFLSHGVVAAGRICHEPKKDLEKHKIRKLIENLPLLTKIGKMLRNEHSLGRVIAMKKHIYVDGVNISKLLEDLGYLILQNVSKVEIPVDTICLAVERSNNLKKKARIVEGSYTRSRMNDVGLSLLSGELVLCIAGLYHMLNGWTGHVSPINFSDIRTIIPA</sequence>
<organism evidence="1">
    <name type="scientific">groundwater metagenome</name>
    <dbReference type="NCBI Taxonomy" id="717931"/>
    <lineage>
        <taxon>unclassified sequences</taxon>
        <taxon>metagenomes</taxon>
        <taxon>ecological metagenomes</taxon>
    </lineage>
</organism>